<keyword evidence="3 10" id="KW-0808">Transferase</keyword>
<comment type="cofactor">
    <cofactor evidence="1">
        <name>Mg(2+)</name>
        <dbReference type="ChEBI" id="CHEBI:18420"/>
    </cofactor>
</comment>
<keyword evidence="8" id="KW-0414">Isoprene biosynthesis</keyword>
<dbReference type="FunFam" id="3.40.50.920:FF:000002">
    <property type="entry name" value="1-deoxy-D-xylulose-5-phosphate synthase"/>
    <property type="match status" value="1"/>
</dbReference>
<dbReference type="PANTHER" id="PTHR43322:SF5">
    <property type="entry name" value="1-DEOXY-D-XYLULOSE-5-PHOSPHATE SYNTHASE, CHLOROPLASTIC"/>
    <property type="match status" value="1"/>
</dbReference>
<dbReference type="EC" id="2.2.1.7" evidence="10"/>
<keyword evidence="7" id="KW-0786">Thiamine pyrophosphate</keyword>
<evidence type="ECO:0000256" key="7">
    <source>
        <dbReference type="ARBA" id="ARBA00023052"/>
    </source>
</evidence>
<protein>
    <submittedName>
        <fullName evidence="10">1-deoxy-D-xylulose-5-phosphate synthase</fullName>
        <ecNumber evidence="10">2.2.1.7</ecNumber>
    </submittedName>
</protein>
<keyword evidence="6" id="KW-0784">Thiamine biosynthesis</keyword>
<dbReference type="GO" id="GO:0046872">
    <property type="term" value="F:metal ion binding"/>
    <property type="evidence" value="ECO:0007669"/>
    <property type="project" value="UniProtKB-KW"/>
</dbReference>
<dbReference type="GO" id="GO:0019288">
    <property type="term" value="P:isopentenyl diphosphate biosynthetic process, methylerythritol 4-phosphate pathway"/>
    <property type="evidence" value="ECO:0007669"/>
    <property type="project" value="TreeGrafter"/>
</dbReference>
<dbReference type="EMBL" id="UGHP01000001">
    <property type="protein sequence ID" value="STQ81581.1"/>
    <property type="molecule type" value="Genomic_DNA"/>
</dbReference>
<evidence type="ECO:0000259" key="9">
    <source>
        <dbReference type="Pfam" id="PF02780"/>
    </source>
</evidence>
<evidence type="ECO:0000256" key="4">
    <source>
        <dbReference type="ARBA" id="ARBA00022723"/>
    </source>
</evidence>
<gene>
    <name evidence="10" type="primary">dxs_4</name>
    <name evidence="10" type="ORF">NCTC8105_03767</name>
</gene>
<dbReference type="PANTHER" id="PTHR43322">
    <property type="entry name" value="1-D-DEOXYXYLULOSE 5-PHOSPHATE SYNTHASE-RELATED"/>
    <property type="match status" value="1"/>
</dbReference>
<comment type="subunit">
    <text evidence="2">Homodimer.</text>
</comment>
<evidence type="ECO:0000256" key="2">
    <source>
        <dbReference type="ARBA" id="ARBA00011738"/>
    </source>
</evidence>
<dbReference type="SUPFAM" id="SSF52922">
    <property type="entry name" value="TK C-terminal domain-like"/>
    <property type="match status" value="1"/>
</dbReference>
<dbReference type="Proteomes" id="UP000254821">
    <property type="component" value="Unassembled WGS sequence"/>
</dbReference>
<dbReference type="InterPro" id="IPR005477">
    <property type="entry name" value="Dxylulose-5-P_synthase"/>
</dbReference>
<accession>A0A377PNN7</accession>
<evidence type="ECO:0000256" key="3">
    <source>
        <dbReference type="ARBA" id="ARBA00022679"/>
    </source>
</evidence>
<evidence type="ECO:0000256" key="5">
    <source>
        <dbReference type="ARBA" id="ARBA00022842"/>
    </source>
</evidence>
<evidence type="ECO:0000256" key="6">
    <source>
        <dbReference type="ARBA" id="ARBA00022977"/>
    </source>
</evidence>
<reference evidence="10 11" key="1">
    <citation type="submission" date="2018-06" db="EMBL/GenBank/DDBJ databases">
        <authorList>
            <consortium name="Pathogen Informatics"/>
            <person name="Doyle S."/>
        </authorList>
    </citation>
    <scope>NUCLEOTIDE SEQUENCE [LARGE SCALE GENOMIC DNA]</scope>
    <source>
        <strain evidence="10 11">NCTC8105</strain>
    </source>
</reference>
<keyword evidence="5" id="KW-0460">Magnesium</keyword>
<evidence type="ECO:0000313" key="11">
    <source>
        <dbReference type="Proteomes" id="UP000254821"/>
    </source>
</evidence>
<keyword evidence="4" id="KW-0479">Metal-binding</keyword>
<dbReference type="GO" id="GO:0005829">
    <property type="term" value="C:cytosol"/>
    <property type="evidence" value="ECO:0007669"/>
    <property type="project" value="TreeGrafter"/>
</dbReference>
<feature type="domain" description="Transketolase C-terminal" evidence="9">
    <location>
        <begin position="27"/>
        <end position="128"/>
    </location>
</feature>
<dbReference type="InterPro" id="IPR033248">
    <property type="entry name" value="Transketolase_C"/>
</dbReference>
<evidence type="ECO:0000256" key="1">
    <source>
        <dbReference type="ARBA" id="ARBA00001946"/>
    </source>
</evidence>
<dbReference type="Gene3D" id="3.40.50.920">
    <property type="match status" value="1"/>
</dbReference>
<proteinExistence type="predicted"/>
<dbReference type="Pfam" id="PF02780">
    <property type="entry name" value="Transketolase_C"/>
    <property type="match status" value="1"/>
</dbReference>
<dbReference type="InterPro" id="IPR009014">
    <property type="entry name" value="Transketo_C/PFOR_II"/>
</dbReference>
<evidence type="ECO:0000313" key="10">
    <source>
        <dbReference type="EMBL" id="STQ81581.1"/>
    </source>
</evidence>
<dbReference type="GO" id="GO:0016114">
    <property type="term" value="P:terpenoid biosynthetic process"/>
    <property type="evidence" value="ECO:0007669"/>
    <property type="project" value="InterPro"/>
</dbReference>
<dbReference type="GO" id="GO:0009228">
    <property type="term" value="P:thiamine biosynthetic process"/>
    <property type="evidence" value="ECO:0007669"/>
    <property type="project" value="UniProtKB-KW"/>
</dbReference>
<dbReference type="AlphaFoldDB" id="A0A377PNN7"/>
<name>A0A377PNN7_HAFAL</name>
<evidence type="ECO:0000256" key="8">
    <source>
        <dbReference type="ARBA" id="ARBA00023229"/>
    </source>
</evidence>
<organism evidence="10 11">
    <name type="scientific">Hafnia alvei</name>
    <dbReference type="NCBI Taxonomy" id="569"/>
    <lineage>
        <taxon>Bacteria</taxon>
        <taxon>Pseudomonadati</taxon>
        <taxon>Pseudomonadota</taxon>
        <taxon>Gammaproteobacteria</taxon>
        <taxon>Enterobacterales</taxon>
        <taxon>Hafniaceae</taxon>
        <taxon>Hafnia</taxon>
    </lineage>
</organism>
<dbReference type="GO" id="GO:0008661">
    <property type="term" value="F:1-deoxy-D-xylulose-5-phosphate synthase activity"/>
    <property type="evidence" value="ECO:0007669"/>
    <property type="project" value="UniProtKB-EC"/>
</dbReference>
<sequence>MAPTAVRYPRGSGTGATLEPLACLPIGKGIVRRQGEKIAILNFGTLMPDALVAAEQLNATVADMRFVKPLDEALVLELAATHDVLVTLEENAIMGGAGSGVNELLMAKRKLVPVLNLGLPDKFIPQGTPG</sequence>